<dbReference type="KEGG" id="doa:AXF15_12915"/>
<accession>A0A0X8JS63</accession>
<dbReference type="Proteomes" id="UP000063964">
    <property type="component" value="Chromosome"/>
</dbReference>
<protein>
    <submittedName>
        <fullName evidence="1">Uncharacterized protein</fullName>
    </submittedName>
</protein>
<name>A0A0X8JS63_9BACT</name>
<gene>
    <name evidence="1" type="ORF">AXF15_12915</name>
</gene>
<keyword evidence="2" id="KW-1185">Reference proteome</keyword>
<reference evidence="2" key="1">
    <citation type="submission" date="2016-02" db="EMBL/GenBank/DDBJ databases">
        <authorList>
            <person name="Holder M.E."/>
            <person name="Ajami N.J."/>
            <person name="Petrosino J.F."/>
        </authorList>
    </citation>
    <scope>NUCLEOTIDE SEQUENCE [LARGE SCALE GENOMIC DNA]</scope>
    <source>
        <strain evidence="2">DSM 12838</strain>
    </source>
</reference>
<dbReference type="STRING" id="888061.AXF15_12915"/>
<dbReference type="EMBL" id="CP014230">
    <property type="protein sequence ID" value="AMD93910.1"/>
    <property type="molecule type" value="Genomic_DNA"/>
</dbReference>
<evidence type="ECO:0000313" key="2">
    <source>
        <dbReference type="Proteomes" id="UP000063964"/>
    </source>
</evidence>
<sequence>MPYSPSGSCDLAKALATARPSCPPANDTKGKFLLEHIPLYPARRLRVQVLFFAGRQTIHGVEIAGEGRLEPQGGRKTVGRGLIVHVWIAVDPDRFIKSLDKGLVLLFLPLPAHSLRMIDYVSQTQHGSGGIGIFQILQNRAQFLQSAARHIVHDKEVGVEMGQGRPNHLGPQIDQGIGFYKKGAGRVVPVLILAVGGQGQTVDALWNAECARLVDAGNEQHLGSQRRLRQGPGDKLVAADVAKAHGVVGIQDDFHDPFSR</sequence>
<proteinExistence type="predicted"/>
<evidence type="ECO:0000313" key="1">
    <source>
        <dbReference type="EMBL" id="AMD93910.1"/>
    </source>
</evidence>
<organism evidence="1 2">
    <name type="scientific">Desulfomicrobium orale DSM 12838</name>
    <dbReference type="NCBI Taxonomy" id="888061"/>
    <lineage>
        <taxon>Bacteria</taxon>
        <taxon>Pseudomonadati</taxon>
        <taxon>Thermodesulfobacteriota</taxon>
        <taxon>Desulfovibrionia</taxon>
        <taxon>Desulfovibrionales</taxon>
        <taxon>Desulfomicrobiaceae</taxon>
        <taxon>Desulfomicrobium</taxon>
    </lineage>
</organism>
<dbReference type="AlphaFoldDB" id="A0A0X8JS63"/>